<keyword evidence="8 10" id="KW-1133">Transmembrane helix</keyword>
<dbReference type="InterPro" id="IPR035952">
    <property type="entry name" value="Rhomboid-like_sf"/>
</dbReference>
<feature type="transmembrane region" description="Helical" evidence="10">
    <location>
        <begin position="212"/>
        <end position="228"/>
    </location>
</feature>
<evidence type="ECO:0000313" key="13">
    <source>
        <dbReference type="Proteomes" id="UP000193560"/>
    </source>
</evidence>
<proteinExistence type="inferred from homology"/>
<accession>A0A1X2IPZ7</accession>
<reference evidence="12 13" key="1">
    <citation type="submission" date="2016-07" db="EMBL/GenBank/DDBJ databases">
        <title>Pervasive Adenine N6-methylation of Active Genes in Fungi.</title>
        <authorList>
            <consortium name="DOE Joint Genome Institute"/>
            <person name="Mondo S.J."/>
            <person name="Dannebaum R.O."/>
            <person name="Kuo R.C."/>
            <person name="Labutti K."/>
            <person name="Haridas S."/>
            <person name="Kuo A."/>
            <person name="Salamov A."/>
            <person name="Ahrendt S.R."/>
            <person name="Lipzen A."/>
            <person name="Sullivan W."/>
            <person name="Andreopoulos W.B."/>
            <person name="Clum A."/>
            <person name="Lindquist E."/>
            <person name="Daum C."/>
            <person name="Ramamoorthy G.K."/>
            <person name="Gryganskyi A."/>
            <person name="Culley D."/>
            <person name="Magnuson J.K."/>
            <person name="James T.Y."/>
            <person name="O'Malley M.A."/>
            <person name="Stajich J.E."/>
            <person name="Spatafora J.W."/>
            <person name="Visel A."/>
            <person name="Grigoriev I.V."/>
        </authorList>
    </citation>
    <scope>NUCLEOTIDE SEQUENCE [LARGE SCALE GENOMIC DNA]</scope>
    <source>
        <strain evidence="12 13">NRRL 1336</strain>
    </source>
</reference>
<evidence type="ECO:0000256" key="7">
    <source>
        <dbReference type="ARBA" id="ARBA00022825"/>
    </source>
</evidence>
<dbReference type="PANTHER" id="PTHR22936">
    <property type="entry name" value="RHOMBOID-RELATED"/>
    <property type="match status" value="1"/>
</dbReference>
<gene>
    <name evidence="12" type="ORF">BCR42DRAFT_347029</name>
</gene>
<feature type="domain" description="Peptidase S54 rhomboid" evidence="11">
    <location>
        <begin position="114"/>
        <end position="250"/>
    </location>
</feature>
<dbReference type="STRING" id="90262.A0A1X2IPZ7"/>
<evidence type="ECO:0000256" key="10">
    <source>
        <dbReference type="RuleBase" id="RU362115"/>
    </source>
</evidence>
<dbReference type="InterPro" id="IPR002610">
    <property type="entry name" value="Peptidase_S54_rhomboid-like"/>
</dbReference>
<dbReference type="EMBL" id="MCGE01000006">
    <property type="protein sequence ID" value="ORZ20373.1"/>
    <property type="molecule type" value="Genomic_DNA"/>
</dbReference>
<dbReference type="EC" id="3.4.21.105" evidence="10"/>
<dbReference type="Gene3D" id="1.20.1540.10">
    <property type="entry name" value="Rhomboid-like"/>
    <property type="match status" value="1"/>
</dbReference>
<dbReference type="AlphaFoldDB" id="A0A1X2IPZ7"/>
<dbReference type="SUPFAM" id="SSF144091">
    <property type="entry name" value="Rhomboid-like"/>
    <property type="match status" value="1"/>
</dbReference>
<keyword evidence="5 10" id="KW-0812">Transmembrane</keyword>
<dbReference type="GO" id="GO:0006508">
    <property type="term" value="P:proteolysis"/>
    <property type="evidence" value="ECO:0007669"/>
    <property type="project" value="UniProtKB-KW"/>
</dbReference>
<keyword evidence="9 10" id="KW-0472">Membrane</keyword>
<evidence type="ECO:0000256" key="6">
    <source>
        <dbReference type="ARBA" id="ARBA00022801"/>
    </source>
</evidence>
<dbReference type="OrthoDB" id="2146116at2759"/>
<dbReference type="Pfam" id="PF01694">
    <property type="entry name" value="Rhomboid"/>
    <property type="match status" value="1"/>
</dbReference>
<evidence type="ECO:0000256" key="5">
    <source>
        <dbReference type="ARBA" id="ARBA00022692"/>
    </source>
</evidence>
<evidence type="ECO:0000256" key="9">
    <source>
        <dbReference type="ARBA" id="ARBA00023136"/>
    </source>
</evidence>
<dbReference type="InterPro" id="IPR022764">
    <property type="entry name" value="Peptidase_S54_rhomboid_dom"/>
</dbReference>
<feature type="transmembrane region" description="Helical" evidence="10">
    <location>
        <begin position="186"/>
        <end position="205"/>
    </location>
</feature>
<feature type="transmembrane region" description="Helical" evidence="10">
    <location>
        <begin position="123"/>
        <end position="143"/>
    </location>
</feature>
<comment type="function">
    <text evidence="10">Serine protease involved in intramembrane proteolysis.</text>
</comment>
<evidence type="ECO:0000256" key="3">
    <source>
        <dbReference type="ARBA" id="ARBA00009045"/>
    </source>
</evidence>
<feature type="transmembrane region" description="Helical" evidence="10">
    <location>
        <begin position="155"/>
        <end position="174"/>
    </location>
</feature>
<dbReference type="Proteomes" id="UP000193560">
    <property type="component" value="Unassembled WGS sequence"/>
</dbReference>
<comment type="similarity">
    <text evidence="3 10">Belongs to the peptidase S54 family.</text>
</comment>
<comment type="caution">
    <text evidence="10">Lacks conserved residue(s) required for the propagation of feature annotation.</text>
</comment>
<keyword evidence="13" id="KW-1185">Reference proteome</keyword>
<evidence type="ECO:0000256" key="2">
    <source>
        <dbReference type="ARBA" id="ARBA00004141"/>
    </source>
</evidence>
<evidence type="ECO:0000256" key="4">
    <source>
        <dbReference type="ARBA" id="ARBA00022670"/>
    </source>
</evidence>
<protein>
    <recommendedName>
        <fullName evidence="10">Rhomboid-type serine protease</fullName>
        <ecNumber evidence="10">3.4.21.105</ecNumber>
    </recommendedName>
</protein>
<feature type="transmembrane region" description="Helical" evidence="10">
    <location>
        <begin position="234"/>
        <end position="255"/>
    </location>
</feature>
<keyword evidence="7 10" id="KW-0720">Serine protease</keyword>
<evidence type="ECO:0000259" key="11">
    <source>
        <dbReference type="Pfam" id="PF01694"/>
    </source>
</evidence>
<evidence type="ECO:0000313" key="12">
    <source>
        <dbReference type="EMBL" id="ORZ20373.1"/>
    </source>
</evidence>
<dbReference type="GO" id="GO:0016020">
    <property type="term" value="C:membrane"/>
    <property type="evidence" value="ECO:0007669"/>
    <property type="project" value="UniProtKB-SubCell"/>
</dbReference>
<comment type="caution">
    <text evidence="12">The sequence shown here is derived from an EMBL/GenBank/DDBJ whole genome shotgun (WGS) entry which is preliminary data.</text>
</comment>
<name>A0A1X2IPZ7_9FUNG</name>
<evidence type="ECO:0000256" key="8">
    <source>
        <dbReference type="ARBA" id="ARBA00022989"/>
    </source>
</evidence>
<keyword evidence="4 10" id="KW-0645">Protease</keyword>
<sequence>MELDPFNVMLGPSIQILVQSGARFPPCMRPTEVMPPEERYVCLNTTLSTMNSTWTTLKKSGTGNGSGGDSNKTRYTLGILDPIFDIANPGIQNTSCSLQDICGMSGFAYTAIPDQSFRFFTPLFVHTGVLHYLINAFLHWWLAMELERVMNPIRFAAVYILSGMFGNAFGANFATPTNPFMGCNPSLFGLFGCSFIDIIFMWRLMNQPFRHLIKVMVFVASSFMLGLLPGVDNFTLLGGLIGGLLIGALSMPAVYYSKKYQIMIWCSRFISFAVYVALTILLWKNFYQNDDPGKSCPFCQYVSCLPIGGFCD</sequence>
<dbReference type="PANTHER" id="PTHR22936:SF69">
    <property type="entry name" value="RHOMBOID-LIKE PROTEIN"/>
    <property type="match status" value="1"/>
</dbReference>
<evidence type="ECO:0000256" key="1">
    <source>
        <dbReference type="ARBA" id="ARBA00000156"/>
    </source>
</evidence>
<organism evidence="12 13">
    <name type="scientific">Absidia repens</name>
    <dbReference type="NCBI Taxonomy" id="90262"/>
    <lineage>
        <taxon>Eukaryota</taxon>
        <taxon>Fungi</taxon>
        <taxon>Fungi incertae sedis</taxon>
        <taxon>Mucoromycota</taxon>
        <taxon>Mucoromycotina</taxon>
        <taxon>Mucoromycetes</taxon>
        <taxon>Mucorales</taxon>
        <taxon>Cunninghamellaceae</taxon>
        <taxon>Absidia</taxon>
    </lineage>
</organism>
<feature type="transmembrane region" description="Helical" evidence="10">
    <location>
        <begin position="262"/>
        <end position="283"/>
    </location>
</feature>
<comment type="subcellular location">
    <subcellularLocation>
        <location evidence="2 10">Membrane</location>
        <topology evidence="2 10">Multi-pass membrane protein</topology>
    </subcellularLocation>
</comment>
<dbReference type="GO" id="GO:0004252">
    <property type="term" value="F:serine-type endopeptidase activity"/>
    <property type="evidence" value="ECO:0007669"/>
    <property type="project" value="InterPro"/>
</dbReference>
<keyword evidence="6 10" id="KW-0378">Hydrolase</keyword>
<comment type="catalytic activity">
    <reaction evidence="1 10">
        <text>Cleaves type-1 transmembrane domains using a catalytic dyad composed of serine and histidine that are contributed by different transmembrane domains.</text>
        <dbReference type="EC" id="3.4.21.105"/>
    </reaction>
</comment>